<gene>
    <name evidence="2" type="ORF">UFOVP793_7</name>
</gene>
<dbReference type="EMBL" id="LR796732">
    <property type="protein sequence ID" value="CAB4161915.1"/>
    <property type="molecule type" value="Genomic_DNA"/>
</dbReference>
<feature type="coiled-coil region" evidence="1">
    <location>
        <begin position="24"/>
        <end position="51"/>
    </location>
</feature>
<organism evidence="2">
    <name type="scientific">uncultured Caudovirales phage</name>
    <dbReference type="NCBI Taxonomy" id="2100421"/>
    <lineage>
        <taxon>Viruses</taxon>
        <taxon>Duplodnaviria</taxon>
        <taxon>Heunggongvirae</taxon>
        <taxon>Uroviricota</taxon>
        <taxon>Caudoviricetes</taxon>
        <taxon>Peduoviridae</taxon>
        <taxon>Maltschvirus</taxon>
        <taxon>Maltschvirus maltsch</taxon>
    </lineage>
</organism>
<sequence>MFRVEHNVETGEITQIELTANEIKQITDAANAKLQNELAAEENKNAILSKLGLTADEVAALLG</sequence>
<name>A0A6J5NY70_9CAUD</name>
<proteinExistence type="predicted"/>
<evidence type="ECO:0000256" key="1">
    <source>
        <dbReference type="SAM" id="Coils"/>
    </source>
</evidence>
<evidence type="ECO:0000313" key="2">
    <source>
        <dbReference type="EMBL" id="CAB4161915.1"/>
    </source>
</evidence>
<reference evidence="2" key="1">
    <citation type="submission" date="2020-04" db="EMBL/GenBank/DDBJ databases">
        <authorList>
            <person name="Chiriac C."/>
            <person name="Salcher M."/>
            <person name="Ghai R."/>
            <person name="Kavagutti S V."/>
        </authorList>
    </citation>
    <scope>NUCLEOTIDE SEQUENCE</scope>
</reference>
<accession>A0A6J5NY70</accession>
<keyword evidence="1" id="KW-0175">Coiled coil</keyword>
<protein>
    <submittedName>
        <fullName evidence="2">Uncharacterized protein</fullName>
    </submittedName>
</protein>